<evidence type="ECO:0000313" key="1">
    <source>
        <dbReference type="EMBL" id="SFH11378.1"/>
    </source>
</evidence>
<evidence type="ECO:0000313" key="2">
    <source>
        <dbReference type="Proteomes" id="UP000199642"/>
    </source>
</evidence>
<dbReference type="AlphaFoldDB" id="A0A1I2XD02"/>
<organism evidence="1 2">
    <name type="scientific">Algoriphagus hitonicola</name>
    <dbReference type="NCBI Taxonomy" id="435880"/>
    <lineage>
        <taxon>Bacteria</taxon>
        <taxon>Pseudomonadati</taxon>
        <taxon>Bacteroidota</taxon>
        <taxon>Cytophagia</taxon>
        <taxon>Cytophagales</taxon>
        <taxon>Cyclobacteriaceae</taxon>
        <taxon>Algoriphagus</taxon>
    </lineage>
</organism>
<protein>
    <submittedName>
        <fullName evidence="1">Uncharacterized protein</fullName>
    </submittedName>
</protein>
<proteinExistence type="predicted"/>
<name>A0A1I2XD02_9BACT</name>
<reference evidence="2" key="1">
    <citation type="submission" date="2016-10" db="EMBL/GenBank/DDBJ databases">
        <authorList>
            <person name="Varghese N."/>
            <person name="Submissions S."/>
        </authorList>
    </citation>
    <scope>NUCLEOTIDE SEQUENCE [LARGE SCALE GENOMIC DNA]</scope>
    <source>
        <strain evidence="2">DSM 19315</strain>
    </source>
</reference>
<dbReference type="RefSeq" id="WP_092794233.1">
    <property type="nucleotide sequence ID" value="NZ_FOPC01000018.1"/>
</dbReference>
<dbReference type="EMBL" id="FOPC01000018">
    <property type="protein sequence ID" value="SFH11378.1"/>
    <property type="molecule type" value="Genomic_DNA"/>
</dbReference>
<keyword evidence="2" id="KW-1185">Reference proteome</keyword>
<gene>
    <name evidence="1" type="ORF">SAMN04487988_1184</name>
</gene>
<accession>A0A1I2XD02</accession>
<dbReference type="Proteomes" id="UP000199642">
    <property type="component" value="Unassembled WGS sequence"/>
</dbReference>
<sequence length="113" mass="13182">MIDVSYRFDSNPSIYYYIIEKDFKNVRLISEKLNSEKFIYLGVSHNTKDFSKILSEMLIKPSLLFIGFQNITMGVLDQIEYLSKAQSFKIILFNDNISEYSDSYGMNHAVIEV</sequence>
<dbReference type="STRING" id="435880.SAMN04487988_1184"/>